<feature type="compositionally biased region" description="Low complexity" evidence="1">
    <location>
        <begin position="349"/>
        <end position="371"/>
    </location>
</feature>
<sequence>MSDALCGPSNPLQQFKAQTSLDRTLQQDRLRSHASPAHQQGFRSHDPNAGLLDPEFEAFQAGHPPPPEAFHHGPPQAFAGRGGGGMHMGMGPAAPDWAADFQRMNLSSPPPPPAQQQHQLMPQGSGWAQSFQQHIAQSAPRAQSTASPSPLAFQQRARYGAGYSGMGFQSQFAPQHQQPMFGAGMQQGKGKEAVTDEVFDDAAFERAFEQARDDMLDESQVGLEGLQHSTEYRQDTSGELVDQIQREREIQEQLQEMRPELSRGLQDPAIQEANALEDLAQQPEQMEEEKQETKGQDDDALAATAEELLNKVEHNKTDKFKNSQFLGLMRKLRDREVKVEGDQMVETMVSQPSVTTTTSSSPQPIPITRSSVGENAFAAPQQASPRSQNISSSSIPHALATGMGKGEDLPLQSHRPHLTPHDSGYLSRGEMQAEGDHFDANLHTCGVPGCKVDHSFDHWESPASSSTTAAPAAATSSSSSAKNHPLSTNPLSKSTATNTPLFDNSEQRPYPISPSTNALHGPRVDSRPYDHFTTLPADAQQDADLTRFSPTAQHHHQQQPDGQAVVDLLNQPSSASSAEDGSAAAAAMGDDLGTLLPEGALFDDSGFPAFGEQSMGNGENVSLTEMLYGHDGTLNAPVSWEKKDGGSS</sequence>
<evidence type="ECO:0000313" key="3">
    <source>
        <dbReference type="Proteomes" id="UP000281468"/>
    </source>
</evidence>
<feature type="compositionally biased region" description="Polar residues" evidence="1">
    <location>
        <begin position="126"/>
        <end position="148"/>
    </location>
</feature>
<feature type="compositionally biased region" description="Polar residues" evidence="1">
    <location>
        <begin position="485"/>
        <end position="504"/>
    </location>
</feature>
<dbReference type="VEuPathDB" id="FungiDB:BTJ68_12261"/>
<feature type="region of interest" description="Disordered" evidence="1">
    <location>
        <begin position="345"/>
        <end position="428"/>
    </location>
</feature>
<reference evidence="2 3" key="1">
    <citation type="journal article" date="2018" name="BMC Genomics">
        <title>Genomic evidence for intraspecific hybridization in a clonal and extremely halotolerant yeast.</title>
        <authorList>
            <person name="Gostincar C."/>
            <person name="Stajich J.E."/>
            <person name="Zupancic J."/>
            <person name="Zalar P."/>
            <person name="Gunde-Cimerman N."/>
        </authorList>
    </citation>
    <scope>NUCLEOTIDE SEQUENCE [LARGE SCALE GENOMIC DNA]</scope>
    <source>
        <strain evidence="2 3">EXF-171</strain>
    </source>
</reference>
<proteinExistence type="predicted"/>
<evidence type="ECO:0000256" key="1">
    <source>
        <dbReference type="SAM" id="MobiDB-lite"/>
    </source>
</evidence>
<feature type="region of interest" description="Disordered" evidence="1">
    <location>
        <begin position="1"/>
        <end position="150"/>
    </location>
</feature>
<evidence type="ECO:0000313" key="2">
    <source>
        <dbReference type="EMBL" id="RMZ02762.1"/>
    </source>
</evidence>
<feature type="compositionally biased region" description="Low complexity" evidence="1">
    <location>
        <begin position="384"/>
        <end position="396"/>
    </location>
</feature>
<comment type="caution">
    <text evidence="2">The sequence shown here is derived from an EMBL/GenBank/DDBJ whole genome shotgun (WGS) entry which is preliminary data.</text>
</comment>
<gene>
    <name evidence="2" type="ORF">D0862_05917</name>
</gene>
<dbReference type="AlphaFoldDB" id="A0A3M7GPZ6"/>
<name>A0A3M7GPZ6_HORWE</name>
<feature type="compositionally biased region" description="Basic and acidic residues" evidence="1">
    <location>
        <begin position="308"/>
        <end position="321"/>
    </location>
</feature>
<protein>
    <recommendedName>
        <fullName evidence="4">Peroxin 20</fullName>
    </recommendedName>
</protein>
<feature type="region of interest" description="Disordered" evidence="1">
    <location>
        <begin position="460"/>
        <end position="532"/>
    </location>
</feature>
<dbReference type="Gene3D" id="6.10.280.230">
    <property type="match status" value="1"/>
</dbReference>
<feature type="compositionally biased region" description="Polar residues" evidence="1">
    <location>
        <begin position="10"/>
        <end position="24"/>
    </location>
</feature>
<organism evidence="2 3">
    <name type="scientific">Hortaea werneckii</name>
    <name type="common">Black yeast</name>
    <name type="synonym">Cladosporium werneckii</name>
    <dbReference type="NCBI Taxonomy" id="91943"/>
    <lineage>
        <taxon>Eukaryota</taxon>
        <taxon>Fungi</taxon>
        <taxon>Dikarya</taxon>
        <taxon>Ascomycota</taxon>
        <taxon>Pezizomycotina</taxon>
        <taxon>Dothideomycetes</taxon>
        <taxon>Dothideomycetidae</taxon>
        <taxon>Mycosphaerellales</taxon>
        <taxon>Teratosphaeriaceae</taxon>
        <taxon>Hortaea</taxon>
    </lineage>
</organism>
<accession>A0A3M7GPZ6</accession>
<evidence type="ECO:0008006" key="4">
    <source>
        <dbReference type="Google" id="ProtNLM"/>
    </source>
</evidence>
<dbReference type="Proteomes" id="UP000281468">
    <property type="component" value="Unassembled WGS sequence"/>
</dbReference>
<feature type="compositionally biased region" description="Basic and acidic residues" evidence="1">
    <location>
        <begin position="251"/>
        <end position="261"/>
    </location>
</feature>
<feature type="compositionally biased region" description="Low complexity" evidence="1">
    <location>
        <begin position="461"/>
        <end position="481"/>
    </location>
</feature>
<feature type="region of interest" description="Disordered" evidence="1">
    <location>
        <begin position="251"/>
        <end position="321"/>
    </location>
</feature>
<dbReference type="EMBL" id="QWIQ01000162">
    <property type="protein sequence ID" value="RMZ02762.1"/>
    <property type="molecule type" value="Genomic_DNA"/>
</dbReference>